<sequence length="335" mass="36709">MDEVYPPIELQQVHPDEVTDAVAEVQQGHSDKVTTEVIDEVPPSKELQQVHPDEVTDAVAEVKQGHFDEVTIEVADEVQQSKNVAEPFDGPSFDLRLTLSPSDKDEEKDVEGAKKPCSLVKRVKQNKERKSKVIGEDFTGDGRKKKKKGDTGKQTLVDDSTVRSLFDLKTCRYYVGLEETHREVIDTFFKIADSRLRSYRREIVKWTNAYDGKTIEVYDPATGDVIANLACMGRRETSDAISSASEGAVNVVMGNASEIGDTILESPQVRKITFTGSTAVGKKLMAGAVGTVKKVSLELGGNAPCIVFDDADLDLAVKISVSYNVTSDISTYNSS</sequence>
<keyword evidence="8" id="KW-1185">Reference proteome</keyword>
<proteinExistence type="inferred from homology"/>
<dbReference type="InterPro" id="IPR015590">
    <property type="entry name" value="Aldehyde_DH_dom"/>
</dbReference>
<dbReference type="PANTHER" id="PTHR43353:SF5">
    <property type="entry name" value="SUCCINATE-SEMIALDEHYDE DEHYDROGENASE, MITOCHONDRIAL"/>
    <property type="match status" value="1"/>
</dbReference>
<dbReference type="InterPro" id="IPR029510">
    <property type="entry name" value="Ald_DH_CS_GLU"/>
</dbReference>
<dbReference type="Proteomes" id="UP000631114">
    <property type="component" value="Unassembled WGS sequence"/>
</dbReference>
<dbReference type="OrthoDB" id="1726837at2759"/>
<dbReference type="InterPro" id="IPR016162">
    <property type="entry name" value="Ald_DH_N"/>
</dbReference>
<dbReference type="Pfam" id="PF00171">
    <property type="entry name" value="Aldedh"/>
    <property type="match status" value="1"/>
</dbReference>
<evidence type="ECO:0000256" key="3">
    <source>
        <dbReference type="PROSITE-ProRule" id="PRU10007"/>
    </source>
</evidence>
<feature type="compositionally biased region" description="Basic and acidic residues" evidence="5">
    <location>
        <begin position="102"/>
        <end position="114"/>
    </location>
</feature>
<dbReference type="EMBL" id="JADFTS010000002">
    <property type="protein sequence ID" value="KAF9620746.1"/>
    <property type="molecule type" value="Genomic_DNA"/>
</dbReference>
<comment type="caution">
    <text evidence="7">The sequence shown here is derived from an EMBL/GenBank/DDBJ whole genome shotgun (WGS) entry which is preliminary data.</text>
</comment>
<evidence type="ECO:0000256" key="2">
    <source>
        <dbReference type="ARBA" id="ARBA00023002"/>
    </source>
</evidence>
<dbReference type="PANTHER" id="PTHR43353">
    <property type="entry name" value="SUCCINATE-SEMIALDEHYDE DEHYDROGENASE, MITOCHONDRIAL"/>
    <property type="match status" value="1"/>
</dbReference>
<dbReference type="Gene3D" id="3.40.605.10">
    <property type="entry name" value="Aldehyde Dehydrogenase, Chain A, domain 1"/>
    <property type="match status" value="2"/>
</dbReference>
<dbReference type="GO" id="GO:0009450">
    <property type="term" value="P:gamma-aminobutyric acid catabolic process"/>
    <property type="evidence" value="ECO:0007669"/>
    <property type="project" value="TreeGrafter"/>
</dbReference>
<dbReference type="SUPFAM" id="SSF53720">
    <property type="entry name" value="ALDH-like"/>
    <property type="match status" value="1"/>
</dbReference>
<dbReference type="PROSITE" id="PS00687">
    <property type="entry name" value="ALDEHYDE_DEHYDR_GLU"/>
    <property type="match status" value="1"/>
</dbReference>
<evidence type="ECO:0000313" key="7">
    <source>
        <dbReference type="EMBL" id="KAF9620746.1"/>
    </source>
</evidence>
<organism evidence="7 8">
    <name type="scientific">Coptis chinensis</name>
    <dbReference type="NCBI Taxonomy" id="261450"/>
    <lineage>
        <taxon>Eukaryota</taxon>
        <taxon>Viridiplantae</taxon>
        <taxon>Streptophyta</taxon>
        <taxon>Embryophyta</taxon>
        <taxon>Tracheophyta</taxon>
        <taxon>Spermatophyta</taxon>
        <taxon>Magnoliopsida</taxon>
        <taxon>Ranunculales</taxon>
        <taxon>Ranunculaceae</taxon>
        <taxon>Coptidoideae</taxon>
        <taxon>Coptis</taxon>
    </lineage>
</organism>
<dbReference type="InterPro" id="IPR050740">
    <property type="entry name" value="Aldehyde_DH_Superfamily"/>
</dbReference>
<evidence type="ECO:0000256" key="5">
    <source>
        <dbReference type="SAM" id="MobiDB-lite"/>
    </source>
</evidence>
<protein>
    <recommendedName>
        <fullName evidence="6">Aldehyde dehydrogenase domain-containing protein</fullName>
    </recommendedName>
</protein>
<evidence type="ECO:0000313" key="8">
    <source>
        <dbReference type="Proteomes" id="UP000631114"/>
    </source>
</evidence>
<name>A0A835IMM3_9MAGN</name>
<keyword evidence="2 4" id="KW-0560">Oxidoreductase</keyword>
<dbReference type="GO" id="GO:0004777">
    <property type="term" value="F:succinate-semialdehyde dehydrogenase (NAD+) activity"/>
    <property type="evidence" value="ECO:0007669"/>
    <property type="project" value="TreeGrafter"/>
</dbReference>
<gene>
    <name evidence="7" type="ORF">IFM89_014350</name>
</gene>
<dbReference type="AlphaFoldDB" id="A0A835IMM3"/>
<evidence type="ECO:0000256" key="1">
    <source>
        <dbReference type="ARBA" id="ARBA00009986"/>
    </source>
</evidence>
<accession>A0A835IMM3</accession>
<comment type="similarity">
    <text evidence="1 4">Belongs to the aldehyde dehydrogenase family.</text>
</comment>
<feature type="region of interest" description="Disordered" evidence="5">
    <location>
        <begin position="82"/>
        <end position="154"/>
    </location>
</feature>
<feature type="compositionally biased region" description="Basic and acidic residues" evidence="5">
    <location>
        <begin position="125"/>
        <end position="135"/>
    </location>
</feature>
<dbReference type="InterPro" id="IPR016161">
    <property type="entry name" value="Ald_DH/histidinol_DH"/>
</dbReference>
<evidence type="ECO:0000256" key="4">
    <source>
        <dbReference type="RuleBase" id="RU003345"/>
    </source>
</evidence>
<feature type="active site" evidence="3">
    <location>
        <position position="298"/>
    </location>
</feature>
<evidence type="ECO:0000259" key="6">
    <source>
        <dbReference type="Pfam" id="PF00171"/>
    </source>
</evidence>
<feature type="domain" description="Aldehyde dehydrogenase" evidence="6">
    <location>
        <begin position="246"/>
        <end position="322"/>
    </location>
</feature>
<reference evidence="7 8" key="1">
    <citation type="submission" date="2020-10" db="EMBL/GenBank/DDBJ databases">
        <title>The Coptis chinensis genome and diversification of protoberbering-type alkaloids.</title>
        <authorList>
            <person name="Wang B."/>
            <person name="Shu S."/>
            <person name="Song C."/>
            <person name="Liu Y."/>
        </authorList>
    </citation>
    <scope>NUCLEOTIDE SEQUENCE [LARGE SCALE GENOMIC DNA]</scope>
    <source>
        <strain evidence="7">HL-2020</strain>
        <tissue evidence="7">Leaf</tissue>
    </source>
</reference>